<dbReference type="AlphaFoldDB" id="A0A6G0PC85"/>
<accession>A0A6G0PC85</accession>
<proteinExistence type="predicted"/>
<organism evidence="1 2">
    <name type="scientific">Phytophthora fragariae</name>
    <dbReference type="NCBI Taxonomy" id="53985"/>
    <lineage>
        <taxon>Eukaryota</taxon>
        <taxon>Sar</taxon>
        <taxon>Stramenopiles</taxon>
        <taxon>Oomycota</taxon>
        <taxon>Peronosporomycetes</taxon>
        <taxon>Peronosporales</taxon>
        <taxon>Peronosporaceae</taxon>
        <taxon>Phytophthora</taxon>
    </lineage>
</organism>
<evidence type="ECO:0000313" key="1">
    <source>
        <dbReference type="EMBL" id="KAE9242277.1"/>
    </source>
</evidence>
<protein>
    <submittedName>
        <fullName evidence="1">Uncharacterized protein</fullName>
    </submittedName>
</protein>
<dbReference type="Proteomes" id="UP000476176">
    <property type="component" value="Unassembled WGS sequence"/>
</dbReference>
<name>A0A6G0PC85_9STRA</name>
<sequence length="30" mass="3241">MMTFRRNLIAAIDDTGGSDGSEYCVDDSNS</sequence>
<gene>
    <name evidence="1" type="ORF">PF004_g6683</name>
</gene>
<comment type="caution">
    <text evidence="1">The sequence shown here is derived from an EMBL/GenBank/DDBJ whole genome shotgun (WGS) entry which is preliminary data.</text>
</comment>
<evidence type="ECO:0000313" key="2">
    <source>
        <dbReference type="Proteomes" id="UP000476176"/>
    </source>
</evidence>
<reference evidence="1 2" key="1">
    <citation type="submission" date="2018-09" db="EMBL/GenBank/DDBJ databases">
        <title>Genomic investigation of the strawberry pathogen Phytophthora fragariae indicates pathogenicity is determined by transcriptional variation in three key races.</title>
        <authorList>
            <person name="Adams T.M."/>
            <person name="Armitage A.D."/>
            <person name="Sobczyk M.K."/>
            <person name="Bates H.J."/>
            <person name="Dunwell J.M."/>
            <person name="Nellist C.F."/>
            <person name="Harrison R.J."/>
        </authorList>
    </citation>
    <scope>NUCLEOTIDE SEQUENCE [LARGE SCALE GENOMIC DNA]</scope>
    <source>
        <strain evidence="1 2">BC-23</strain>
    </source>
</reference>
<dbReference type="EMBL" id="QXGC01000272">
    <property type="protein sequence ID" value="KAE9242277.1"/>
    <property type="molecule type" value="Genomic_DNA"/>
</dbReference>